<feature type="compositionally biased region" description="Acidic residues" evidence="1">
    <location>
        <begin position="41"/>
        <end position="52"/>
    </location>
</feature>
<dbReference type="SUPFAM" id="SSF56219">
    <property type="entry name" value="DNase I-like"/>
    <property type="match status" value="1"/>
</dbReference>
<dbReference type="PANTHER" id="PTHR47039">
    <property type="entry name" value="INOSITOL POLYPHOSPHATE 5-PHOSPHATASE E"/>
    <property type="match status" value="1"/>
</dbReference>
<dbReference type="GO" id="GO:0046856">
    <property type="term" value="P:phosphatidylinositol dephosphorylation"/>
    <property type="evidence" value="ECO:0007669"/>
    <property type="project" value="InterPro"/>
</dbReference>
<comment type="caution">
    <text evidence="3">The sequence shown here is derived from an EMBL/GenBank/DDBJ whole genome shotgun (WGS) entry which is preliminary data.</text>
</comment>
<organism evidence="3 4">
    <name type="scientific">Armadillidium nasatum</name>
    <dbReference type="NCBI Taxonomy" id="96803"/>
    <lineage>
        <taxon>Eukaryota</taxon>
        <taxon>Metazoa</taxon>
        <taxon>Ecdysozoa</taxon>
        <taxon>Arthropoda</taxon>
        <taxon>Crustacea</taxon>
        <taxon>Multicrustacea</taxon>
        <taxon>Malacostraca</taxon>
        <taxon>Eumalacostraca</taxon>
        <taxon>Peracarida</taxon>
        <taxon>Isopoda</taxon>
        <taxon>Oniscidea</taxon>
        <taxon>Crinocheta</taxon>
        <taxon>Armadillidiidae</taxon>
        <taxon>Armadillidium</taxon>
    </lineage>
</organism>
<evidence type="ECO:0000256" key="1">
    <source>
        <dbReference type="SAM" id="MobiDB-lite"/>
    </source>
</evidence>
<dbReference type="InterPro" id="IPR000300">
    <property type="entry name" value="IPPc"/>
</dbReference>
<dbReference type="EMBL" id="SEYY01020817">
    <property type="protein sequence ID" value="KAB7496992.1"/>
    <property type="molecule type" value="Genomic_DNA"/>
</dbReference>
<name>A0A5N5SSL0_9CRUS</name>
<dbReference type="SMART" id="SM00128">
    <property type="entry name" value="IPPc"/>
    <property type="match status" value="1"/>
</dbReference>
<dbReference type="OrthoDB" id="2248459at2759"/>
<proteinExistence type="predicted"/>
<dbReference type="AlphaFoldDB" id="A0A5N5SSL0"/>
<dbReference type="PANTHER" id="PTHR47039:SF1">
    <property type="entry name" value="INOSITOL POLYPHOSPHATE 5-PHOSPHATASE E"/>
    <property type="match status" value="1"/>
</dbReference>
<dbReference type="InterPro" id="IPR053321">
    <property type="entry name" value="IPP-5-Phosphatase_Type_IV"/>
</dbReference>
<evidence type="ECO:0000259" key="2">
    <source>
        <dbReference type="SMART" id="SM00128"/>
    </source>
</evidence>
<dbReference type="GO" id="GO:0016791">
    <property type="term" value="F:phosphatase activity"/>
    <property type="evidence" value="ECO:0007669"/>
    <property type="project" value="InterPro"/>
</dbReference>
<accession>A0A5N5SSL0</accession>
<dbReference type="Proteomes" id="UP000326759">
    <property type="component" value="Unassembled WGS sequence"/>
</dbReference>
<evidence type="ECO:0000313" key="4">
    <source>
        <dbReference type="Proteomes" id="UP000326759"/>
    </source>
</evidence>
<feature type="non-terminal residue" evidence="3">
    <location>
        <position position="358"/>
    </location>
</feature>
<dbReference type="InterPro" id="IPR036691">
    <property type="entry name" value="Endo/exonu/phosph_ase_sf"/>
</dbReference>
<protein>
    <submittedName>
        <fullName evidence="3">Inositol polyphosphate 5-phosphatase</fullName>
    </submittedName>
</protein>
<feature type="domain" description="Inositol polyphosphate-related phosphatase" evidence="2">
    <location>
        <begin position="72"/>
        <end position="357"/>
    </location>
</feature>
<feature type="region of interest" description="Disordered" evidence="1">
    <location>
        <begin position="35"/>
        <end position="63"/>
    </location>
</feature>
<sequence length="358" mass="40975">MYNIRISSNLELSMIITIRIIGKMRSGISTSWNTIDHSSFDDESSEEEEEDERQSPESDSEGIASRRWASLGQLSGGVGAVAPLFQVKLSEAKQKNYLFGGLGSLLGTNELNRYFPDRKIVEPPYSLDDFILPDDMEHMPDMFVIVPEDASHSLRPGTYFKTKGAVAISFQFFGTKMLFVNTHLFAHEEKLQQRVQNYKQIVHNIDLPRNLRSRMMTKPKDVTNRFDIVFWLGDLNFRLAGPREEILERTKDSKTLRSNLQDILCFDQLNQSKNRGEIFHGFSEGNITFAPTFKFDVGTNHYDSSSKQRVPSYTDRILFKSTRDPVICSNYSSCPDFKTSDHKPVWGVFNIKVRPGKD</sequence>
<gene>
    <name evidence="3" type="primary">Inpp5e</name>
    <name evidence="3" type="ORF">Anas_03765</name>
</gene>
<dbReference type="Gene3D" id="3.60.10.10">
    <property type="entry name" value="Endonuclease/exonuclease/phosphatase"/>
    <property type="match status" value="1"/>
</dbReference>
<reference evidence="3 4" key="1">
    <citation type="journal article" date="2019" name="PLoS Biol.">
        <title>Sex chromosomes control vertical transmission of feminizing Wolbachia symbionts in an isopod.</title>
        <authorList>
            <person name="Becking T."/>
            <person name="Chebbi M.A."/>
            <person name="Giraud I."/>
            <person name="Moumen B."/>
            <person name="Laverre T."/>
            <person name="Caubet Y."/>
            <person name="Peccoud J."/>
            <person name="Gilbert C."/>
            <person name="Cordaux R."/>
        </authorList>
    </citation>
    <scope>NUCLEOTIDE SEQUENCE [LARGE SCALE GENOMIC DNA]</scope>
    <source>
        <strain evidence="3">ANa2</strain>
        <tissue evidence="3">Whole body excluding digestive tract and cuticle</tissue>
    </source>
</reference>
<evidence type="ECO:0000313" key="3">
    <source>
        <dbReference type="EMBL" id="KAB7496992.1"/>
    </source>
</evidence>
<keyword evidence="4" id="KW-1185">Reference proteome</keyword>
<dbReference type="Pfam" id="PF22669">
    <property type="entry name" value="Exo_endo_phos2"/>
    <property type="match status" value="1"/>
</dbReference>